<dbReference type="KEGG" id="als:DJ013_09960"/>
<evidence type="ECO:0000313" key="1">
    <source>
        <dbReference type="EMBL" id="AWV98478.1"/>
    </source>
</evidence>
<proteinExistence type="predicted"/>
<gene>
    <name evidence="1" type="ORF">DJ013_09960</name>
</gene>
<name>A0A2Z4GBN1_9BACT</name>
<sequence>MNSLTIWQECYAIEKNMLCQIIEELKVSKRNLERLPPERWSPQITQKAENIERYLNTLEGLMLTIKGYWMAMEEYFQSTYESYSSMIEELEFHKTRATQLEKIIHHLKEQNHVKK</sequence>
<dbReference type="AlphaFoldDB" id="A0A2Z4GBN1"/>
<evidence type="ECO:0000313" key="2">
    <source>
        <dbReference type="Proteomes" id="UP000249873"/>
    </source>
</evidence>
<reference evidence="1 2" key="1">
    <citation type="submission" date="2018-05" db="EMBL/GenBank/DDBJ databases">
        <title>Complete genome sequence of Arcticibacterium luteifluviistationis SM1504T, a cytophagaceae bacterium isolated from Arctic surface seawater.</title>
        <authorList>
            <person name="Li Y."/>
            <person name="Qin Q.-L."/>
        </authorList>
    </citation>
    <scope>NUCLEOTIDE SEQUENCE [LARGE SCALE GENOMIC DNA]</scope>
    <source>
        <strain evidence="1 2">SM1504</strain>
    </source>
</reference>
<dbReference type="EMBL" id="CP029480">
    <property type="protein sequence ID" value="AWV98478.1"/>
    <property type="molecule type" value="Genomic_DNA"/>
</dbReference>
<accession>A0A2Z4GBN1</accession>
<organism evidence="1 2">
    <name type="scientific">Arcticibacterium luteifluviistationis</name>
    <dbReference type="NCBI Taxonomy" id="1784714"/>
    <lineage>
        <taxon>Bacteria</taxon>
        <taxon>Pseudomonadati</taxon>
        <taxon>Bacteroidota</taxon>
        <taxon>Cytophagia</taxon>
        <taxon>Cytophagales</taxon>
        <taxon>Leadbetterellaceae</taxon>
        <taxon>Arcticibacterium</taxon>
    </lineage>
</organism>
<dbReference type="RefSeq" id="WP_111371671.1">
    <property type="nucleotide sequence ID" value="NZ_CP029480.1"/>
</dbReference>
<protein>
    <submittedName>
        <fullName evidence="1">Uncharacterized protein</fullName>
    </submittedName>
</protein>
<dbReference type="Proteomes" id="UP000249873">
    <property type="component" value="Chromosome"/>
</dbReference>
<keyword evidence="2" id="KW-1185">Reference proteome</keyword>